<keyword evidence="8" id="KW-1185">Reference proteome</keyword>
<feature type="domain" description="EGF-like" evidence="6">
    <location>
        <begin position="414"/>
        <end position="448"/>
    </location>
</feature>
<comment type="caution">
    <text evidence="4">Lacks conserved residue(s) required for the propagation of feature annotation.</text>
</comment>
<evidence type="ECO:0000313" key="7">
    <source>
        <dbReference type="EMBL" id="VDO48056.1"/>
    </source>
</evidence>
<reference evidence="7 8" key="2">
    <citation type="submission" date="2018-11" db="EMBL/GenBank/DDBJ databases">
        <authorList>
            <consortium name="Pathogen Informatics"/>
        </authorList>
    </citation>
    <scope>NUCLEOTIDE SEQUENCE [LARGE SCALE GENOMIC DNA]</scope>
    <source>
        <strain evidence="7 8">MHpl1</strain>
    </source>
</reference>
<organism evidence="9">
    <name type="scientific">Haemonchus placei</name>
    <name type="common">Barber's pole worm</name>
    <dbReference type="NCBI Taxonomy" id="6290"/>
    <lineage>
        <taxon>Eukaryota</taxon>
        <taxon>Metazoa</taxon>
        <taxon>Ecdysozoa</taxon>
        <taxon>Nematoda</taxon>
        <taxon>Chromadorea</taxon>
        <taxon>Rhabditida</taxon>
        <taxon>Rhabditina</taxon>
        <taxon>Rhabditomorpha</taxon>
        <taxon>Strongyloidea</taxon>
        <taxon>Trichostrongylidae</taxon>
        <taxon>Haemonchus</taxon>
    </lineage>
</organism>
<dbReference type="PANTHER" id="PTHR47324">
    <property type="entry name" value="PROTEIN IRG-7-RELATED"/>
    <property type="match status" value="1"/>
</dbReference>
<dbReference type="OrthoDB" id="5781816at2759"/>
<dbReference type="InterPro" id="IPR056861">
    <property type="entry name" value="HMCN1-like_VWA"/>
</dbReference>
<gene>
    <name evidence="7" type="ORF">HPLM_LOCUS13174</name>
</gene>
<dbReference type="Gene3D" id="2.10.25.10">
    <property type="entry name" value="Laminin"/>
    <property type="match status" value="2"/>
</dbReference>
<evidence type="ECO:0000256" key="1">
    <source>
        <dbReference type="ARBA" id="ARBA00004613"/>
    </source>
</evidence>
<dbReference type="Pfam" id="PF24415">
    <property type="entry name" value="Ig_Irg-7"/>
    <property type="match status" value="2"/>
</dbReference>
<sequence length="1571" mass="174969">MGKRSVSNRPFTSLLLGLSRQTPDQAISDLVNQLAFDPDYIKAYVLVLFNNNKMLLSDSYGTFADMEIDLLKAMHTGDDSGDCTDAVFSNVAAALQRYLTYNSQVYVITDGLPNDIDKMETVFHVDSYLRVPLNFIFLEPSPTSGCTTSIESSSYRAMDSLAKRTGGMTFYFRHDIGFQFLYQHMYNIIYRSQLLLSNDLPLCSSQNVYNQVAIDISVEQLVIVATGRNLSLVLSTPDGDLAPYDSVFNDGTNYIWTKNGPQVGNWLVSMWTSDQTLGCNFKVFQKSYHNQASLSDQYDLFWAVAPRIDSDQTLLQPQYGMGRSIVMHLTNYRLDTMPERVQTYLSIRAIRGNKPVTVYNSNGIWRDGCSYQFYFPSMTCQNPNEILYFNFFVLDSLGFSVQRAGVMYCFPEQPTPQPPPHQCQNGGIINSANTTCFCPPGFTGTYCQQIMCYNGGTPAGERCQCPVGWTGTFCELAKCTSKGASPEYLRLNVDMVFVLELTQQAHAQVFYLNSVFADLIRSVQSQNSQWITRYIVVGFNSTCESSTMGLWWEPQFNSNVPNYQVQAVRLIPLQFSSGIVFSQYQPDCVGEWGLTLMFFPIDAYAQTIQLNVVGFNKTVSVYDGSGKFTIDYCDQGWDEVGQNCLRFVLSQSSYSDARQFCHDAGGSLVDDLSEVKHLFLQSKEFDAQHQKEYYRFALVYLFVLTDCCAVIVYLFTPFKIYFYRTPDACSIKRSFICQKHRYDPDHRPNVIGELDLPAGKWYVTVRVDSSTQRSCFVQARVQSDLQIVPGFVTTATGDQPDNDPVQDSPNNRLITYIHSLDNANRSPILTHALLNDAANGTFYNAMTYSQRAQCSYPWLTQSFSCPNSNSADNEFTITHMGEDEYGNLFQRVTYGHCSTATINCNGGVRWQGLCICTEYWTGKQCNIPICVNGGVLSQDYRRCECPDGYAGEHCEFEVCMARTPITFSPNGKTFVLIVETTFRNQLINGYGFQLVANLTSIVYGALQNGPWYSNYALVTYDSSGVTSQYFQYTNIGSLVMGLNSAAGRMSDPGSCSMPLYGLSLKAILDHIDIQFYVLSPNSEVFAVTSAGVSDRQVREGDVELFTYIYNSASDCGTIPYDDSITQTTRLAYSSSGNVLFVTMFSVYLPTLYGSYVLTNPTGHQGFKCSTPSDWYVEVDFATTAIYVTTSAAYGSLGVINPMRGEFSKNNLRSFQLTSPGDCFVHVFAVGGAKVYYEFAETTDIDPSASHIDGYNGSPEVGVSNVVTLHVDAAVGTVLKQIELFDPDSLQVCDESSKYRIPTVFVSNLYICQVVLRSPLYRRMNCSFEYYSDPFTCTSEAIAMFVYGEDDRRQPFRRQELTYCRANISSGMSYRFFLGEGVTTATPPTVTSPSFTSSTSSQPPQSTQPPQQTTSSPATTISPTTTPAPVPITFDVVVLIDVSQSATTSYDDVCFTIFGNAAFGPMVIANLNAVDSMTVLQSYLAQTKQYNDFDDQGQALAQSLYTAINPNFKNAGYRTDISNHLILYITATSGFTDQPQMVAQQILQSGDYGIVTVGYGPLVTDLPGMQVC</sequence>
<proteinExistence type="predicted"/>
<dbReference type="SUPFAM" id="SSF56436">
    <property type="entry name" value="C-type lectin-like"/>
    <property type="match status" value="1"/>
</dbReference>
<dbReference type="Pfam" id="PF25106">
    <property type="entry name" value="VWA_4"/>
    <property type="match status" value="1"/>
</dbReference>
<name>A0A158QPS0_HAEPC</name>
<feature type="disulfide bond" evidence="4">
    <location>
        <begin position="438"/>
        <end position="447"/>
    </location>
</feature>
<dbReference type="PROSITE" id="PS00022">
    <property type="entry name" value="EGF_1"/>
    <property type="match status" value="2"/>
</dbReference>
<dbReference type="InterPro" id="IPR053295">
    <property type="entry name" value="Innate_immunity_reg"/>
</dbReference>
<evidence type="ECO:0000256" key="2">
    <source>
        <dbReference type="ARBA" id="ARBA00022525"/>
    </source>
</evidence>
<dbReference type="InterPro" id="IPR036465">
    <property type="entry name" value="vWFA_dom_sf"/>
</dbReference>
<dbReference type="WBParaSite" id="HPLM_0001318201-mRNA-1">
    <property type="protein sequence ID" value="HPLM_0001318201-mRNA-1"/>
    <property type="gene ID" value="HPLM_0001318201"/>
</dbReference>
<evidence type="ECO:0000313" key="8">
    <source>
        <dbReference type="Proteomes" id="UP000268014"/>
    </source>
</evidence>
<keyword evidence="4" id="KW-0245">EGF-like domain</keyword>
<dbReference type="STRING" id="6290.A0A158QPS0"/>
<dbReference type="PROSITE" id="PS50026">
    <property type="entry name" value="EGF_3"/>
    <property type="match status" value="2"/>
</dbReference>
<evidence type="ECO:0000256" key="5">
    <source>
        <dbReference type="SAM" id="MobiDB-lite"/>
    </source>
</evidence>
<dbReference type="InterPro" id="IPR057085">
    <property type="entry name" value="Ig_Irg-7"/>
</dbReference>
<keyword evidence="2" id="KW-0964">Secreted</keyword>
<dbReference type="EMBL" id="UZAF01018110">
    <property type="protein sequence ID" value="VDO48056.1"/>
    <property type="molecule type" value="Genomic_DNA"/>
</dbReference>
<comment type="subcellular location">
    <subcellularLocation>
        <location evidence="1">Secreted</location>
    </subcellularLocation>
</comment>
<dbReference type="SMART" id="SM00181">
    <property type="entry name" value="EGF"/>
    <property type="match status" value="2"/>
</dbReference>
<keyword evidence="4" id="KW-1015">Disulfide bond</keyword>
<dbReference type="PANTHER" id="PTHR47324:SF1">
    <property type="entry name" value="EGF-LIKE DOMAIN-CONTAINING PROTEIN-RELATED"/>
    <property type="match status" value="1"/>
</dbReference>
<feature type="region of interest" description="Disordered" evidence="5">
    <location>
        <begin position="1387"/>
        <end position="1425"/>
    </location>
</feature>
<evidence type="ECO:0000313" key="9">
    <source>
        <dbReference type="WBParaSite" id="HPLM_0001318201-mRNA-1"/>
    </source>
</evidence>
<dbReference type="SUPFAM" id="SSF53300">
    <property type="entry name" value="vWA-like"/>
    <property type="match status" value="1"/>
</dbReference>
<evidence type="ECO:0000256" key="3">
    <source>
        <dbReference type="ARBA" id="ARBA00022729"/>
    </source>
</evidence>
<feature type="disulfide bond" evidence="4">
    <location>
        <begin position="945"/>
        <end position="954"/>
    </location>
</feature>
<evidence type="ECO:0000259" key="6">
    <source>
        <dbReference type="PROSITE" id="PS50026"/>
    </source>
</evidence>
<accession>A0A158QPS0</accession>
<dbReference type="Proteomes" id="UP000268014">
    <property type="component" value="Unassembled WGS sequence"/>
</dbReference>
<dbReference type="InterPro" id="IPR000742">
    <property type="entry name" value="EGF"/>
</dbReference>
<dbReference type="PROSITE" id="PS01186">
    <property type="entry name" value="EGF_2"/>
    <property type="match status" value="2"/>
</dbReference>
<reference evidence="9" key="1">
    <citation type="submission" date="2016-04" db="UniProtKB">
        <authorList>
            <consortium name="WormBaseParasite"/>
        </authorList>
    </citation>
    <scope>IDENTIFICATION</scope>
</reference>
<feature type="domain" description="EGF-like" evidence="6">
    <location>
        <begin position="921"/>
        <end position="955"/>
    </location>
</feature>
<protein>
    <submittedName>
        <fullName evidence="9">VWFA domain-containing protein</fullName>
    </submittedName>
</protein>
<dbReference type="OMA" id="EFTITHM"/>
<dbReference type="InterPro" id="IPR016187">
    <property type="entry name" value="CTDL_fold"/>
</dbReference>
<dbReference type="InterPro" id="IPR006582">
    <property type="entry name" value="MD_domain"/>
</dbReference>
<dbReference type="SMART" id="SM00604">
    <property type="entry name" value="MD"/>
    <property type="match status" value="1"/>
</dbReference>
<dbReference type="Gene3D" id="3.10.100.10">
    <property type="entry name" value="Mannose-Binding Protein A, subunit A"/>
    <property type="match status" value="1"/>
</dbReference>
<evidence type="ECO:0000256" key="4">
    <source>
        <dbReference type="PROSITE-ProRule" id="PRU00076"/>
    </source>
</evidence>
<keyword evidence="3" id="KW-0732">Signal</keyword>
<dbReference type="InterPro" id="IPR016186">
    <property type="entry name" value="C-type_lectin-like/link_sf"/>
</dbReference>